<evidence type="ECO:0008006" key="7">
    <source>
        <dbReference type="Google" id="ProtNLM"/>
    </source>
</evidence>
<keyword evidence="6" id="KW-1185">Reference proteome</keyword>
<dbReference type="SUPFAM" id="SSF46785">
    <property type="entry name" value="Winged helix' DNA-binding domain"/>
    <property type="match status" value="1"/>
</dbReference>
<name>A0AA48HJ14_9ALTE</name>
<organism evidence="5 6">
    <name type="scientific">Planctobacterium marinum</name>
    <dbReference type="NCBI Taxonomy" id="1631968"/>
    <lineage>
        <taxon>Bacteria</taxon>
        <taxon>Pseudomonadati</taxon>
        <taxon>Pseudomonadota</taxon>
        <taxon>Gammaproteobacteria</taxon>
        <taxon>Alteromonadales</taxon>
        <taxon>Alteromonadaceae</taxon>
        <taxon>Planctobacterium</taxon>
    </lineage>
</organism>
<reference evidence="5" key="1">
    <citation type="submission" date="2023-01" db="EMBL/GenBank/DDBJ databases">
        <title>Complete genome sequence of Planctobacterium marinum strain Dej080120_11.</title>
        <authorList>
            <person name="Ueki S."/>
            <person name="Maruyama F."/>
        </authorList>
    </citation>
    <scope>NUCLEOTIDE SEQUENCE</scope>
    <source>
        <strain evidence="5">Dej080120_11</strain>
    </source>
</reference>
<evidence type="ECO:0000256" key="1">
    <source>
        <dbReference type="ARBA" id="ARBA00011046"/>
    </source>
</evidence>
<sequence>MKPNSTELTILKLLWQSQPRTGKGIHDALSKRFGWGYSSTRKTLERMSAKGLLSEGMQGNKKIYSAKLEKMPTLALLAQDFAKQIMELDSPLPVAMFADSKIMSSEELAELELLLSSPSNKDNHKGEAN</sequence>
<keyword evidence="4" id="KW-0804">Transcription</keyword>
<dbReference type="AlphaFoldDB" id="A0AA48HJ14"/>
<gene>
    <name evidence="5" type="ORF">MACH26_11270</name>
</gene>
<dbReference type="Gene3D" id="1.10.10.10">
    <property type="entry name" value="Winged helix-like DNA-binding domain superfamily/Winged helix DNA-binding domain"/>
    <property type="match status" value="1"/>
</dbReference>
<evidence type="ECO:0000313" key="6">
    <source>
        <dbReference type="Proteomes" id="UP001333710"/>
    </source>
</evidence>
<evidence type="ECO:0000313" key="5">
    <source>
        <dbReference type="EMBL" id="BDX05606.1"/>
    </source>
</evidence>
<dbReference type="Pfam" id="PF03965">
    <property type="entry name" value="Penicillinase_R"/>
    <property type="match status" value="1"/>
</dbReference>
<dbReference type="RefSeq" id="WP_338291591.1">
    <property type="nucleotide sequence ID" value="NZ_AP027272.1"/>
</dbReference>
<keyword evidence="2" id="KW-0805">Transcription regulation</keyword>
<dbReference type="EMBL" id="AP027272">
    <property type="protein sequence ID" value="BDX05606.1"/>
    <property type="molecule type" value="Genomic_DNA"/>
</dbReference>
<evidence type="ECO:0000256" key="4">
    <source>
        <dbReference type="ARBA" id="ARBA00023163"/>
    </source>
</evidence>
<evidence type="ECO:0000256" key="3">
    <source>
        <dbReference type="ARBA" id="ARBA00023125"/>
    </source>
</evidence>
<proteinExistence type="inferred from homology"/>
<dbReference type="InterPro" id="IPR036388">
    <property type="entry name" value="WH-like_DNA-bd_sf"/>
</dbReference>
<evidence type="ECO:0000256" key="2">
    <source>
        <dbReference type="ARBA" id="ARBA00023015"/>
    </source>
</evidence>
<dbReference type="InterPro" id="IPR036390">
    <property type="entry name" value="WH_DNA-bd_sf"/>
</dbReference>
<comment type="similarity">
    <text evidence="1">Belongs to the BlaI transcriptional regulatory family.</text>
</comment>
<keyword evidence="3" id="KW-0238">DNA-binding</keyword>
<dbReference type="GO" id="GO:0045892">
    <property type="term" value="P:negative regulation of DNA-templated transcription"/>
    <property type="evidence" value="ECO:0007669"/>
    <property type="project" value="InterPro"/>
</dbReference>
<dbReference type="Proteomes" id="UP001333710">
    <property type="component" value="Chromosome"/>
</dbReference>
<dbReference type="KEGG" id="pmaw:MACH26_11270"/>
<dbReference type="GO" id="GO:0003677">
    <property type="term" value="F:DNA binding"/>
    <property type="evidence" value="ECO:0007669"/>
    <property type="project" value="UniProtKB-KW"/>
</dbReference>
<protein>
    <recommendedName>
        <fullName evidence="7">Penicillinase repressor</fullName>
    </recommendedName>
</protein>
<dbReference type="InterPro" id="IPR005650">
    <property type="entry name" value="BlaI_family"/>
</dbReference>
<accession>A0AA48HJ14</accession>